<comment type="caution">
    <text evidence="4">The sequence shown here is derived from an EMBL/GenBank/DDBJ whole genome shotgun (WGS) entry which is preliminary data.</text>
</comment>
<dbReference type="InterPro" id="IPR002347">
    <property type="entry name" value="SDR_fam"/>
</dbReference>
<evidence type="ECO:0000313" key="4">
    <source>
        <dbReference type="EMBL" id="GAA0577332.1"/>
    </source>
</evidence>
<dbReference type="PANTHER" id="PTHR42760:SF133">
    <property type="entry name" value="3-OXOACYL-[ACYL-CARRIER-PROTEIN] REDUCTASE"/>
    <property type="match status" value="1"/>
</dbReference>
<dbReference type="Gene3D" id="3.40.50.720">
    <property type="entry name" value="NAD(P)-binding Rossmann-like Domain"/>
    <property type="match status" value="1"/>
</dbReference>
<organism evidence="4 5">
    <name type="scientific">Rhizomicrobium electricum</name>
    <dbReference type="NCBI Taxonomy" id="480070"/>
    <lineage>
        <taxon>Bacteria</taxon>
        <taxon>Pseudomonadati</taxon>
        <taxon>Pseudomonadota</taxon>
        <taxon>Alphaproteobacteria</taxon>
        <taxon>Micropepsales</taxon>
        <taxon>Micropepsaceae</taxon>
        <taxon>Rhizomicrobium</taxon>
    </lineage>
</organism>
<feature type="domain" description="Ketoreductase" evidence="3">
    <location>
        <begin position="14"/>
        <end position="190"/>
    </location>
</feature>
<protein>
    <submittedName>
        <fullName evidence="4">SDR family oxidoreductase</fullName>
    </submittedName>
</protein>
<dbReference type="InterPro" id="IPR057326">
    <property type="entry name" value="KR_dom"/>
</dbReference>
<keyword evidence="2" id="KW-0560">Oxidoreductase</keyword>
<evidence type="ECO:0000256" key="1">
    <source>
        <dbReference type="ARBA" id="ARBA00006484"/>
    </source>
</evidence>
<dbReference type="Proteomes" id="UP001499951">
    <property type="component" value="Unassembled WGS sequence"/>
</dbReference>
<dbReference type="RefSeq" id="WP_166936245.1">
    <property type="nucleotide sequence ID" value="NZ_BAAADD010000007.1"/>
</dbReference>
<comment type="similarity">
    <text evidence="1">Belongs to the short-chain dehydrogenases/reductases (SDR) family.</text>
</comment>
<dbReference type="EMBL" id="BAAADD010000007">
    <property type="protein sequence ID" value="GAA0577332.1"/>
    <property type="molecule type" value="Genomic_DNA"/>
</dbReference>
<gene>
    <name evidence="4" type="ORF">GCM10008942_27750</name>
</gene>
<dbReference type="SUPFAM" id="SSF51735">
    <property type="entry name" value="NAD(P)-binding Rossmann-fold domains"/>
    <property type="match status" value="1"/>
</dbReference>
<evidence type="ECO:0000259" key="3">
    <source>
        <dbReference type="SMART" id="SM00822"/>
    </source>
</evidence>
<dbReference type="Pfam" id="PF13561">
    <property type="entry name" value="adh_short_C2"/>
    <property type="match status" value="1"/>
</dbReference>
<dbReference type="PROSITE" id="PS00061">
    <property type="entry name" value="ADH_SHORT"/>
    <property type="match status" value="1"/>
</dbReference>
<dbReference type="InterPro" id="IPR036291">
    <property type="entry name" value="NAD(P)-bd_dom_sf"/>
</dbReference>
<name>A0ABN1EXZ3_9PROT</name>
<dbReference type="SMART" id="SM00822">
    <property type="entry name" value="PKS_KR"/>
    <property type="match status" value="1"/>
</dbReference>
<evidence type="ECO:0000256" key="2">
    <source>
        <dbReference type="ARBA" id="ARBA00023002"/>
    </source>
</evidence>
<proteinExistence type="inferred from homology"/>
<reference evidence="4 5" key="1">
    <citation type="journal article" date="2019" name="Int. J. Syst. Evol. Microbiol.">
        <title>The Global Catalogue of Microorganisms (GCM) 10K type strain sequencing project: providing services to taxonomists for standard genome sequencing and annotation.</title>
        <authorList>
            <consortium name="The Broad Institute Genomics Platform"/>
            <consortium name="The Broad Institute Genome Sequencing Center for Infectious Disease"/>
            <person name="Wu L."/>
            <person name="Ma J."/>
        </authorList>
    </citation>
    <scope>NUCLEOTIDE SEQUENCE [LARGE SCALE GENOMIC DNA]</scope>
    <source>
        <strain evidence="4 5">JCM 15089</strain>
    </source>
</reference>
<evidence type="ECO:0000313" key="5">
    <source>
        <dbReference type="Proteomes" id="UP001499951"/>
    </source>
</evidence>
<dbReference type="PRINTS" id="PR00080">
    <property type="entry name" value="SDRFAMILY"/>
</dbReference>
<dbReference type="InterPro" id="IPR020904">
    <property type="entry name" value="Sc_DH/Rdtase_CS"/>
</dbReference>
<dbReference type="PANTHER" id="PTHR42760">
    <property type="entry name" value="SHORT-CHAIN DEHYDROGENASES/REDUCTASES FAMILY MEMBER"/>
    <property type="match status" value="1"/>
</dbReference>
<sequence>MTLPPLPTFRLDGKTALVTGAGRGIGAAAAALFAQAGAAVTLCARTGSEVEAVAAEIRTAGFQADAFALDVKDIAAVQREIAARGPFDVLLNNAGMNRIRSITEITEDDYDAVLDLNLKSALFVAQAVAKGLLEAKKPGSIINVSSQMGHTGLGGRCLYASSKWGLEGLTRCMAIDLAPHGIRVNTICPTFIDTALTRPILDTPGFRDFVLGRIKIGRLGRMDELSGALLLLASDASTLMTGSSLMVDGGWLAG</sequence>
<keyword evidence="5" id="KW-1185">Reference proteome</keyword>
<dbReference type="PRINTS" id="PR00081">
    <property type="entry name" value="GDHRDH"/>
</dbReference>
<accession>A0ABN1EXZ3</accession>